<dbReference type="AlphaFoldDB" id="A0AAW1M1K0"/>
<accession>A0AAW1M1K0</accession>
<feature type="transmembrane region" description="Helical" evidence="1">
    <location>
        <begin position="20"/>
        <end position="38"/>
    </location>
</feature>
<keyword evidence="3" id="KW-1185">Reference proteome</keyword>
<dbReference type="PANTHER" id="PTHR33237">
    <property type="entry name" value="F2P16.13 PROTEIN-RELATED"/>
    <property type="match status" value="1"/>
</dbReference>
<keyword evidence="1" id="KW-0812">Transmembrane</keyword>
<reference evidence="2" key="1">
    <citation type="submission" date="2024-03" db="EMBL/GenBank/DDBJ databases">
        <title>WGS assembly of Saponaria officinalis var. Norfolk2.</title>
        <authorList>
            <person name="Jenkins J."/>
            <person name="Shu S."/>
            <person name="Grimwood J."/>
            <person name="Barry K."/>
            <person name="Goodstein D."/>
            <person name="Schmutz J."/>
            <person name="Leebens-Mack J."/>
            <person name="Osbourn A."/>
        </authorList>
    </citation>
    <scope>NUCLEOTIDE SEQUENCE [LARGE SCALE GENOMIC DNA]</scope>
    <source>
        <strain evidence="2">JIC</strain>
    </source>
</reference>
<evidence type="ECO:0000313" key="2">
    <source>
        <dbReference type="EMBL" id="KAK9740790.1"/>
    </source>
</evidence>
<sequence length="130" mass="14220">MARQPQSLQYYSSSMIAPQTGLAALSLFICAFALFMCASHSRRWRRWTACYRGGENEPVIHLQHDGMMFSPQGAAGGGGHSQQLSGPVWQKHILMGGKCELPDFSGVIIYDPAGNVVTPSKPSRLALPWN</sequence>
<dbReference type="Proteomes" id="UP001443914">
    <property type="component" value="Unassembled WGS sequence"/>
</dbReference>
<dbReference type="EMBL" id="JBDFQZ010000003">
    <property type="protein sequence ID" value="KAK9740790.1"/>
    <property type="molecule type" value="Genomic_DNA"/>
</dbReference>
<gene>
    <name evidence="2" type="ORF">RND81_03G060400</name>
</gene>
<evidence type="ECO:0000256" key="1">
    <source>
        <dbReference type="SAM" id="Phobius"/>
    </source>
</evidence>
<organism evidence="2 3">
    <name type="scientific">Saponaria officinalis</name>
    <name type="common">Common soapwort</name>
    <name type="synonym">Lychnis saponaria</name>
    <dbReference type="NCBI Taxonomy" id="3572"/>
    <lineage>
        <taxon>Eukaryota</taxon>
        <taxon>Viridiplantae</taxon>
        <taxon>Streptophyta</taxon>
        <taxon>Embryophyta</taxon>
        <taxon>Tracheophyta</taxon>
        <taxon>Spermatophyta</taxon>
        <taxon>Magnoliopsida</taxon>
        <taxon>eudicotyledons</taxon>
        <taxon>Gunneridae</taxon>
        <taxon>Pentapetalae</taxon>
        <taxon>Caryophyllales</taxon>
        <taxon>Caryophyllaceae</taxon>
        <taxon>Caryophylleae</taxon>
        <taxon>Saponaria</taxon>
    </lineage>
</organism>
<protein>
    <submittedName>
        <fullName evidence="2">Uncharacterized protein</fullName>
    </submittedName>
</protein>
<evidence type="ECO:0000313" key="3">
    <source>
        <dbReference type="Proteomes" id="UP001443914"/>
    </source>
</evidence>
<keyword evidence="1" id="KW-0472">Membrane</keyword>
<keyword evidence="1" id="KW-1133">Transmembrane helix</keyword>
<dbReference type="PANTHER" id="PTHR33237:SF4">
    <property type="entry name" value="F14O23.12"/>
    <property type="match status" value="1"/>
</dbReference>
<comment type="caution">
    <text evidence="2">The sequence shown here is derived from an EMBL/GenBank/DDBJ whole genome shotgun (WGS) entry which is preliminary data.</text>
</comment>
<name>A0AAW1M1K0_SAPOF</name>
<proteinExistence type="predicted"/>